<keyword evidence="2" id="KW-0812">Transmembrane</keyword>
<keyword evidence="4" id="KW-1185">Reference proteome</keyword>
<evidence type="ECO:0000256" key="2">
    <source>
        <dbReference type="SAM" id="Phobius"/>
    </source>
</evidence>
<dbReference type="Proteomes" id="UP001530377">
    <property type="component" value="Unassembled WGS sequence"/>
</dbReference>
<accession>A0ABD3RWN5</accession>
<organism evidence="3 4">
    <name type="scientific">Cyclostephanos tholiformis</name>
    <dbReference type="NCBI Taxonomy" id="382380"/>
    <lineage>
        <taxon>Eukaryota</taxon>
        <taxon>Sar</taxon>
        <taxon>Stramenopiles</taxon>
        <taxon>Ochrophyta</taxon>
        <taxon>Bacillariophyta</taxon>
        <taxon>Coscinodiscophyceae</taxon>
        <taxon>Thalassiosirophycidae</taxon>
        <taxon>Stephanodiscales</taxon>
        <taxon>Stephanodiscaceae</taxon>
        <taxon>Cyclostephanos</taxon>
    </lineage>
</organism>
<sequence>MTTTRTSNDDGGGEDPAASSRRGRLMMRMTTCTSRMSDGAWNNRRGRHPSSVLGLILLRLSTAVAVISTTIIVANVDALVRPMSARSTSGVFGSPPNPSSSRRRRGRLASSIAWNAVDILDIRGGGGNDDDNDDDNFEGDDDDIHDVSTNDDDTSPSSPSRVLTRTRKKRNDREEEKKRGGVKFPDGGGGDATSLESGEGKKKKDANDDVVDDARHAIDDAMRGRDAASALGDAIRDRAEILRRDDVHVWASAPRRSRRAPSSSSSSSSSRYYVMDEALESIGLSMGTAGTDVSDLLADYFLKTHGGTHVAQTLLSLLASILGVACLSLPPFPSSSSSSSSSAYHRRSNNANTDASHLSRHILLSALKCRLMQQAMIVAMAKHASGMIGAMNVGASLIPLTGVRNARRKLESIASDPVGQYLFYCSLLAVWMGWFGGGGDVDGMGGYLARLRGTVVSIMNSATTAPPDGAAAMTATATSQLLDALSRQPPPWYMCRSPCGAGIIVPFLVLGPVLLREVVSVIWVCSDVLELLSSSSSGGGGMTGAILSTALSTSRSAIDAFMGLLIAHEEWRDADSFQRQRALSSLVSRCSLLTELAVGGILIADAAQSFWTYALVGPTMAGTLMGGGVGVGGGGRSRLGRVVGKTACAHLYVNFLLSRRRKIAKVLSEVVHP</sequence>
<keyword evidence="2" id="KW-1133">Transmembrane helix</keyword>
<feature type="compositionally biased region" description="Acidic residues" evidence="1">
    <location>
        <begin position="128"/>
        <end position="154"/>
    </location>
</feature>
<feature type="region of interest" description="Disordered" evidence="1">
    <location>
        <begin position="85"/>
        <end position="107"/>
    </location>
</feature>
<proteinExistence type="predicted"/>
<gene>
    <name evidence="3" type="ORF">ACHAXA_003821</name>
</gene>
<dbReference type="EMBL" id="JALLPB020000142">
    <property type="protein sequence ID" value="KAL3816581.1"/>
    <property type="molecule type" value="Genomic_DNA"/>
</dbReference>
<evidence type="ECO:0000313" key="4">
    <source>
        <dbReference type="Proteomes" id="UP001530377"/>
    </source>
</evidence>
<feature type="compositionally biased region" description="Basic and acidic residues" evidence="1">
    <location>
        <begin position="198"/>
        <end position="211"/>
    </location>
</feature>
<feature type="region of interest" description="Disordered" evidence="1">
    <location>
        <begin position="124"/>
        <end position="211"/>
    </location>
</feature>
<keyword evidence="2" id="KW-0472">Membrane</keyword>
<evidence type="ECO:0000313" key="3">
    <source>
        <dbReference type="EMBL" id="KAL3816581.1"/>
    </source>
</evidence>
<evidence type="ECO:0000256" key="1">
    <source>
        <dbReference type="SAM" id="MobiDB-lite"/>
    </source>
</evidence>
<feature type="transmembrane region" description="Helical" evidence="2">
    <location>
        <begin position="52"/>
        <end position="76"/>
    </location>
</feature>
<protein>
    <submittedName>
        <fullName evidence="3">Uncharacterized protein</fullName>
    </submittedName>
</protein>
<dbReference type="AlphaFoldDB" id="A0ABD3RWN5"/>
<name>A0ABD3RWN5_9STRA</name>
<reference evidence="3 4" key="1">
    <citation type="submission" date="2024-10" db="EMBL/GenBank/DDBJ databases">
        <title>Updated reference genomes for cyclostephanoid diatoms.</title>
        <authorList>
            <person name="Roberts W.R."/>
            <person name="Alverson A.J."/>
        </authorList>
    </citation>
    <scope>NUCLEOTIDE SEQUENCE [LARGE SCALE GENOMIC DNA]</scope>
    <source>
        <strain evidence="3 4">AJA228-03</strain>
    </source>
</reference>
<comment type="caution">
    <text evidence="3">The sequence shown here is derived from an EMBL/GenBank/DDBJ whole genome shotgun (WGS) entry which is preliminary data.</text>
</comment>
<feature type="region of interest" description="Disordered" evidence="1">
    <location>
        <begin position="1"/>
        <end position="24"/>
    </location>
</feature>